<evidence type="ECO:0000256" key="13">
    <source>
        <dbReference type="ARBA" id="ARBA00022833"/>
    </source>
</evidence>
<keyword evidence="6" id="KW-0964">Secreted</keyword>
<dbReference type="Pfam" id="PF04389">
    <property type="entry name" value="Peptidase_M28"/>
    <property type="match status" value="1"/>
</dbReference>
<feature type="compositionally biased region" description="Basic and acidic residues" evidence="21">
    <location>
        <begin position="500"/>
        <end position="516"/>
    </location>
</feature>
<evidence type="ECO:0000256" key="19">
    <source>
        <dbReference type="ARBA" id="ARBA00025833"/>
    </source>
</evidence>
<dbReference type="GO" id="GO:0046872">
    <property type="term" value="F:metal ion binding"/>
    <property type="evidence" value="ECO:0007669"/>
    <property type="project" value="UniProtKB-KW"/>
</dbReference>
<dbReference type="PANTHER" id="PTHR12053:SF3">
    <property type="entry name" value="CARBOXYPEPTIDASE Q"/>
    <property type="match status" value="1"/>
</dbReference>
<dbReference type="KEGG" id="pfer:IRI77_18935"/>
<dbReference type="GO" id="GO:0004180">
    <property type="term" value="F:carboxypeptidase activity"/>
    <property type="evidence" value="ECO:0007669"/>
    <property type="project" value="UniProtKB-KW"/>
</dbReference>
<keyword evidence="11 24" id="KW-0378">Hydrolase</keyword>
<evidence type="ECO:0000256" key="21">
    <source>
        <dbReference type="SAM" id="MobiDB-lite"/>
    </source>
</evidence>
<evidence type="ECO:0000256" key="17">
    <source>
        <dbReference type="ARBA" id="ARBA00023180"/>
    </source>
</evidence>
<feature type="domain" description="Peptidase M28" evidence="23">
    <location>
        <begin position="293"/>
        <end position="493"/>
    </location>
</feature>
<evidence type="ECO:0000259" key="23">
    <source>
        <dbReference type="Pfam" id="PF04389"/>
    </source>
</evidence>
<dbReference type="RefSeq" id="WP_194446604.1">
    <property type="nucleotide sequence ID" value="NZ_CP063849.1"/>
</dbReference>
<dbReference type="Gene3D" id="3.50.30.30">
    <property type="match status" value="1"/>
</dbReference>
<evidence type="ECO:0000256" key="1">
    <source>
        <dbReference type="ARBA" id="ARBA00004240"/>
    </source>
</evidence>
<organism evidence="24 25">
    <name type="scientific">Paludibaculum fermentans</name>
    <dbReference type="NCBI Taxonomy" id="1473598"/>
    <lineage>
        <taxon>Bacteria</taxon>
        <taxon>Pseudomonadati</taxon>
        <taxon>Acidobacteriota</taxon>
        <taxon>Terriglobia</taxon>
        <taxon>Bryobacterales</taxon>
        <taxon>Bryobacteraceae</taxon>
        <taxon>Paludibaculum</taxon>
    </lineage>
</organism>
<dbReference type="GO" id="GO:0005576">
    <property type="term" value="C:extracellular region"/>
    <property type="evidence" value="ECO:0007669"/>
    <property type="project" value="UniProtKB-SubCell"/>
</dbReference>
<evidence type="ECO:0000256" key="4">
    <source>
        <dbReference type="ARBA" id="ARBA00004613"/>
    </source>
</evidence>
<dbReference type="AlphaFoldDB" id="A0A7S7NJX5"/>
<evidence type="ECO:0000256" key="5">
    <source>
        <dbReference type="ARBA" id="ARBA00014116"/>
    </source>
</evidence>
<keyword evidence="7" id="KW-0121">Carboxypeptidase</keyword>
<name>A0A7S7NJX5_PALFE</name>
<dbReference type="SUPFAM" id="SSF53187">
    <property type="entry name" value="Zn-dependent exopeptidases"/>
    <property type="match status" value="1"/>
</dbReference>
<dbReference type="GO" id="GO:0070573">
    <property type="term" value="F:metallodipeptidase activity"/>
    <property type="evidence" value="ECO:0007669"/>
    <property type="project" value="InterPro"/>
</dbReference>
<reference evidence="24 25" key="1">
    <citation type="submission" date="2020-10" db="EMBL/GenBank/DDBJ databases">
        <title>Complete genome sequence of Paludibaculum fermentans P105T, a facultatively anaerobic acidobacterium capable of dissimilatory Fe(III) reduction.</title>
        <authorList>
            <person name="Dedysh S.N."/>
            <person name="Beletsky A.V."/>
            <person name="Kulichevskaya I.S."/>
            <person name="Mardanov A.V."/>
            <person name="Ravin N.V."/>
        </authorList>
    </citation>
    <scope>NUCLEOTIDE SEQUENCE [LARGE SCALE GENOMIC DNA]</scope>
    <source>
        <strain evidence="24 25">P105</strain>
    </source>
</reference>
<evidence type="ECO:0000256" key="8">
    <source>
        <dbReference type="ARBA" id="ARBA00022670"/>
    </source>
</evidence>
<keyword evidence="13" id="KW-0862">Zinc</keyword>
<evidence type="ECO:0000256" key="10">
    <source>
        <dbReference type="ARBA" id="ARBA00022729"/>
    </source>
</evidence>
<dbReference type="GO" id="GO:0005764">
    <property type="term" value="C:lysosome"/>
    <property type="evidence" value="ECO:0007669"/>
    <property type="project" value="UniProtKB-SubCell"/>
</dbReference>
<evidence type="ECO:0000256" key="20">
    <source>
        <dbReference type="ARBA" id="ARBA00033328"/>
    </source>
</evidence>
<keyword evidence="18" id="KW-0458">Lysosome</keyword>
<dbReference type="Proteomes" id="UP000593892">
    <property type="component" value="Chromosome"/>
</dbReference>
<keyword evidence="8" id="KW-0645">Protease</keyword>
<keyword evidence="15" id="KW-0482">Metalloprotease</keyword>
<evidence type="ECO:0000256" key="9">
    <source>
        <dbReference type="ARBA" id="ARBA00022723"/>
    </source>
</evidence>
<keyword evidence="16" id="KW-0865">Zymogen</keyword>
<feature type="signal peptide" evidence="22">
    <location>
        <begin position="1"/>
        <end position="20"/>
    </location>
</feature>
<comment type="subcellular location">
    <subcellularLocation>
        <location evidence="1">Endoplasmic reticulum</location>
    </subcellularLocation>
    <subcellularLocation>
        <location evidence="3">Golgi apparatus</location>
    </subcellularLocation>
    <subcellularLocation>
        <location evidence="2">Lysosome</location>
    </subcellularLocation>
    <subcellularLocation>
        <location evidence="4">Secreted</location>
    </subcellularLocation>
</comment>
<evidence type="ECO:0000313" key="24">
    <source>
        <dbReference type="EMBL" id="QOY84934.1"/>
    </source>
</evidence>
<dbReference type="InterPro" id="IPR007484">
    <property type="entry name" value="Peptidase_M28"/>
</dbReference>
<gene>
    <name evidence="24" type="ORF">IRI77_18935</name>
</gene>
<keyword evidence="9" id="KW-0479">Metal-binding</keyword>
<evidence type="ECO:0000256" key="7">
    <source>
        <dbReference type="ARBA" id="ARBA00022645"/>
    </source>
</evidence>
<evidence type="ECO:0000313" key="25">
    <source>
        <dbReference type="Proteomes" id="UP000593892"/>
    </source>
</evidence>
<evidence type="ECO:0000256" key="18">
    <source>
        <dbReference type="ARBA" id="ARBA00023228"/>
    </source>
</evidence>
<evidence type="ECO:0000256" key="11">
    <source>
        <dbReference type="ARBA" id="ARBA00022801"/>
    </source>
</evidence>
<dbReference type="InterPro" id="IPR039866">
    <property type="entry name" value="CPQ"/>
</dbReference>
<sequence>MKKLLRLVVCASALAALAFAQDKVDLDTIYKIKQEAFQNSKVMDHLWYLTEVHGPRLAGSPHYKAAADWAVKTLKDWGLDNARLEEWGKFGRGWENKKFTAAMTEPSYMPLIGAPQAWTASTEGVISGEPIIALLRTDEDLAKWKGKLTGKIVLTESPREIALHDKADDSRYTDAELAELATGQISSGMLRRPPAGGPPQNFMQMMAFRRKMNDFLRDEKVGVVLSGTRGDFGTYFTSNGGSRDPKDPQAPPMVVLTPEHYNRIYRLAEKSIATKLEIEVQNQWYEPDQNNFNVIAELPGTGKHKDEIVMIGGHLDSWHSATGATDNGTGSAVMLEVMRILKKLDLKLDRTVRIGLWDAEEEGLLGSRGYVTKTFADRSNMKTLPAWDKLSAYYNVDNGAGKIRGVYLQGNEAARPVLEAFLAPFKDLGVTTVTSRNTGGTDHQSFDAVGLPGFQFIQDPLEYSTRTHHSNMDSYDRVPREDMMQMAAIVASLVVDTANRDHMMPRKPKPEPRAEGRGPMGF</sequence>
<comment type="subunit">
    <text evidence="19">Homodimer. The monomeric form is inactive while the homodimer is active.</text>
</comment>
<feature type="region of interest" description="Disordered" evidence="21">
    <location>
        <begin position="500"/>
        <end position="522"/>
    </location>
</feature>
<evidence type="ECO:0000256" key="22">
    <source>
        <dbReference type="SAM" id="SignalP"/>
    </source>
</evidence>
<dbReference type="GO" id="GO:0006508">
    <property type="term" value="P:proteolysis"/>
    <property type="evidence" value="ECO:0007669"/>
    <property type="project" value="UniProtKB-KW"/>
</dbReference>
<keyword evidence="10 22" id="KW-0732">Signal</keyword>
<dbReference type="EMBL" id="CP063849">
    <property type="protein sequence ID" value="QOY84934.1"/>
    <property type="molecule type" value="Genomic_DNA"/>
</dbReference>
<evidence type="ECO:0000256" key="3">
    <source>
        <dbReference type="ARBA" id="ARBA00004555"/>
    </source>
</evidence>
<accession>A0A7S7NJX5</accession>
<evidence type="ECO:0000256" key="12">
    <source>
        <dbReference type="ARBA" id="ARBA00022824"/>
    </source>
</evidence>
<evidence type="ECO:0000256" key="16">
    <source>
        <dbReference type="ARBA" id="ARBA00023145"/>
    </source>
</evidence>
<feature type="chain" id="PRO_5032531123" description="Carboxypeptidase Q" evidence="22">
    <location>
        <begin position="21"/>
        <end position="522"/>
    </location>
</feature>
<evidence type="ECO:0000256" key="2">
    <source>
        <dbReference type="ARBA" id="ARBA00004371"/>
    </source>
</evidence>
<keyword evidence="12" id="KW-0256">Endoplasmic reticulum</keyword>
<evidence type="ECO:0000256" key="15">
    <source>
        <dbReference type="ARBA" id="ARBA00023049"/>
    </source>
</evidence>
<protein>
    <recommendedName>
        <fullName evidence="5">Carboxypeptidase Q</fullName>
    </recommendedName>
    <alternativeName>
        <fullName evidence="20">Plasma glutamate carboxypeptidase</fullName>
    </alternativeName>
</protein>
<keyword evidence="25" id="KW-1185">Reference proteome</keyword>
<keyword evidence="14" id="KW-0333">Golgi apparatus</keyword>
<keyword evidence="17" id="KW-0325">Glycoprotein</keyword>
<dbReference type="PANTHER" id="PTHR12053">
    <property type="entry name" value="PROTEASE FAMILY M28 PLASMA GLUTAMATE CARBOXYPEPTIDASE-RELATED"/>
    <property type="match status" value="1"/>
</dbReference>
<evidence type="ECO:0000256" key="14">
    <source>
        <dbReference type="ARBA" id="ARBA00023034"/>
    </source>
</evidence>
<evidence type="ECO:0000256" key="6">
    <source>
        <dbReference type="ARBA" id="ARBA00022525"/>
    </source>
</evidence>
<dbReference type="Gene3D" id="3.40.630.10">
    <property type="entry name" value="Zn peptidases"/>
    <property type="match status" value="1"/>
</dbReference>
<proteinExistence type="predicted"/>